<dbReference type="OrthoDB" id="9807089at2"/>
<keyword evidence="7" id="KW-0678">Repressor</keyword>
<evidence type="ECO:0000313" key="9">
    <source>
        <dbReference type="Proteomes" id="UP000298615"/>
    </source>
</evidence>
<evidence type="ECO:0000256" key="6">
    <source>
        <dbReference type="ARBA" id="ARBA00023163"/>
    </source>
</evidence>
<evidence type="ECO:0000256" key="7">
    <source>
        <dbReference type="HAMAP-Rule" id="MF_00173"/>
    </source>
</evidence>
<dbReference type="Pfam" id="PF02863">
    <property type="entry name" value="Arg_repressor_C"/>
    <property type="match status" value="1"/>
</dbReference>
<evidence type="ECO:0000313" key="8">
    <source>
        <dbReference type="EMBL" id="QCI86872.1"/>
    </source>
</evidence>
<dbReference type="Proteomes" id="UP000298615">
    <property type="component" value="Chromosome"/>
</dbReference>
<evidence type="ECO:0000256" key="3">
    <source>
        <dbReference type="ARBA" id="ARBA00022490"/>
    </source>
</evidence>
<dbReference type="GO" id="GO:0034618">
    <property type="term" value="F:arginine binding"/>
    <property type="evidence" value="ECO:0007669"/>
    <property type="project" value="InterPro"/>
</dbReference>
<sequence length="156" mass="17669">MRKADRHNIIKKVITENNIENQQQLVEFLEKENVAITQATISRDIRELNIVKSHNNDGKSYYRIISTATKGKKKISDEEKLINILSESATSITQVEFLNIITAFPGNGQIIGVLIDSLRSIFKEIVACVAGDDTVLIISKNKEDAEIVNEYFKQYI</sequence>
<comment type="pathway">
    <text evidence="7">Amino-acid biosynthesis; L-arginine biosynthesis [regulation].</text>
</comment>
<name>A0A4D7CUV5_9ENTE</name>
<gene>
    <name evidence="7" type="primary">argR</name>
    <name evidence="8" type="ORF">FA707_07785</name>
</gene>
<dbReference type="HAMAP" id="MF_00173">
    <property type="entry name" value="Arg_repressor"/>
    <property type="match status" value="1"/>
</dbReference>
<dbReference type="SUPFAM" id="SSF46785">
    <property type="entry name" value="Winged helix' DNA-binding domain"/>
    <property type="match status" value="1"/>
</dbReference>
<dbReference type="UniPathway" id="UPA00068"/>
<reference evidence="8 9" key="1">
    <citation type="submission" date="2019-04" db="EMBL/GenBank/DDBJ databases">
        <title>Vagococcus sp. nov., isolated from faeces of yaks (Bos grunniens).</title>
        <authorList>
            <person name="Ge Y."/>
        </authorList>
    </citation>
    <scope>NUCLEOTIDE SEQUENCE [LARGE SCALE GENOMIC DNA]</scope>
    <source>
        <strain evidence="8 9">MN-17</strain>
    </source>
</reference>
<accession>A0A4D7CUV5</accession>
<evidence type="ECO:0000256" key="1">
    <source>
        <dbReference type="ARBA" id="ARBA00004496"/>
    </source>
</evidence>
<dbReference type="GO" id="GO:0051259">
    <property type="term" value="P:protein complex oligomerization"/>
    <property type="evidence" value="ECO:0007669"/>
    <property type="project" value="InterPro"/>
</dbReference>
<comment type="function">
    <text evidence="7">Regulates arginine biosynthesis genes.</text>
</comment>
<comment type="similarity">
    <text evidence="2 7">Belongs to the ArgR family.</text>
</comment>
<dbReference type="Pfam" id="PF01316">
    <property type="entry name" value="Arg_repressor"/>
    <property type="match status" value="1"/>
</dbReference>
<dbReference type="GO" id="GO:0006526">
    <property type="term" value="P:L-arginine biosynthetic process"/>
    <property type="evidence" value="ECO:0007669"/>
    <property type="project" value="UniProtKB-UniPathway"/>
</dbReference>
<dbReference type="GO" id="GO:0005737">
    <property type="term" value="C:cytoplasm"/>
    <property type="evidence" value="ECO:0007669"/>
    <property type="project" value="UniProtKB-SubCell"/>
</dbReference>
<evidence type="ECO:0000256" key="4">
    <source>
        <dbReference type="ARBA" id="ARBA00023015"/>
    </source>
</evidence>
<comment type="subcellular location">
    <subcellularLocation>
        <location evidence="1 7">Cytoplasm</location>
    </subcellularLocation>
</comment>
<dbReference type="GO" id="GO:0003677">
    <property type="term" value="F:DNA binding"/>
    <property type="evidence" value="ECO:0007669"/>
    <property type="project" value="UniProtKB-KW"/>
</dbReference>
<dbReference type="InterPro" id="IPR020899">
    <property type="entry name" value="Arg_repress_C"/>
</dbReference>
<keyword evidence="5 7" id="KW-0238">DNA-binding</keyword>
<dbReference type="GO" id="GO:0003700">
    <property type="term" value="F:DNA-binding transcription factor activity"/>
    <property type="evidence" value="ECO:0007669"/>
    <property type="project" value="UniProtKB-UniRule"/>
</dbReference>
<proteinExistence type="inferred from homology"/>
<dbReference type="RefSeq" id="WP_136953694.1">
    <property type="nucleotide sequence ID" value="NZ_CP039712.1"/>
</dbReference>
<dbReference type="PRINTS" id="PR01467">
    <property type="entry name" value="ARGREPRESSOR"/>
</dbReference>
<keyword evidence="3 7" id="KW-0963">Cytoplasm</keyword>
<keyword evidence="6 7" id="KW-0804">Transcription</keyword>
<keyword evidence="9" id="KW-1185">Reference proteome</keyword>
<dbReference type="InterPro" id="IPR001669">
    <property type="entry name" value="Arg_repress"/>
</dbReference>
<dbReference type="PANTHER" id="PTHR34471">
    <property type="entry name" value="ARGININE REPRESSOR"/>
    <property type="match status" value="1"/>
</dbReference>
<dbReference type="SUPFAM" id="SSF55252">
    <property type="entry name" value="C-terminal domain of arginine repressor"/>
    <property type="match status" value="1"/>
</dbReference>
<organism evidence="8 9">
    <name type="scientific">Vagococcus zengguangii</name>
    <dbReference type="NCBI Taxonomy" id="2571750"/>
    <lineage>
        <taxon>Bacteria</taxon>
        <taxon>Bacillati</taxon>
        <taxon>Bacillota</taxon>
        <taxon>Bacilli</taxon>
        <taxon>Lactobacillales</taxon>
        <taxon>Enterococcaceae</taxon>
        <taxon>Vagococcus</taxon>
    </lineage>
</organism>
<keyword evidence="4 7" id="KW-0805">Transcription regulation</keyword>
<dbReference type="Gene3D" id="1.10.10.10">
    <property type="entry name" value="Winged helix-like DNA-binding domain superfamily/Winged helix DNA-binding domain"/>
    <property type="match status" value="1"/>
</dbReference>
<evidence type="ECO:0000256" key="2">
    <source>
        <dbReference type="ARBA" id="ARBA00008316"/>
    </source>
</evidence>
<evidence type="ECO:0000256" key="5">
    <source>
        <dbReference type="ARBA" id="ARBA00023125"/>
    </source>
</evidence>
<dbReference type="KEGG" id="vao:FA707_07785"/>
<dbReference type="InterPro" id="IPR036390">
    <property type="entry name" value="WH_DNA-bd_sf"/>
</dbReference>
<dbReference type="GO" id="GO:1900079">
    <property type="term" value="P:regulation of arginine biosynthetic process"/>
    <property type="evidence" value="ECO:0007669"/>
    <property type="project" value="UniProtKB-UniRule"/>
</dbReference>
<keyword evidence="7" id="KW-0055">Arginine biosynthesis</keyword>
<dbReference type="Gene3D" id="3.30.1360.40">
    <property type="match status" value="1"/>
</dbReference>
<dbReference type="InterPro" id="IPR036388">
    <property type="entry name" value="WH-like_DNA-bd_sf"/>
</dbReference>
<dbReference type="EMBL" id="CP039712">
    <property type="protein sequence ID" value="QCI86872.1"/>
    <property type="molecule type" value="Genomic_DNA"/>
</dbReference>
<protein>
    <recommendedName>
        <fullName evidence="7">Arginine repressor</fullName>
    </recommendedName>
</protein>
<keyword evidence="7" id="KW-0028">Amino-acid biosynthesis</keyword>
<dbReference type="InterPro" id="IPR020900">
    <property type="entry name" value="Arg_repress_DNA-bd"/>
</dbReference>
<dbReference type="PANTHER" id="PTHR34471:SF1">
    <property type="entry name" value="ARGININE REPRESSOR"/>
    <property type="match status" value="1"/>
</dbReference>
<dbReference type="AlphaFoldDB" id="A0A4D7CUV5"/>
<dbReference type="InterPro" id="IPR036251">
    <property type="entry name" value="Arg_repress_C_sf"/>
</dbReference>